<dbReference type="RefSeq" id="WP_163098400.1">
    <property type="nucleotide sequence ID" value="NZ_CP127523.1"/>
</dbReference>
<gene>
    <name evidence="10" type="primary">hyfB</name>
    <name evidence="10" type="ORF">GL267_11170</name>
</gene>
<sequence length="661" mass="71884">MISCLPLDLAIGALLLWLGLGLSGFLLGGWPTLARRLIFPLSSVVALLLTIAGFTALTATPDNLLLRGPLPALPWSFQTDPLSGYFLILLGSLAFAVSLFSTGYFQSLPGLRLRRLLLQYHGFLLGMGLVLLANNVFTFLVAWEIMALTSYFLVVTEHEEADNRRAGFLYLLIAHLGALAILLGFVVLAGAAMAQGGPFSALLHASLSPFWASTAFLLTFFGFGAKAGLLPLHLWLPEAHPAAPAPVSALMSGAMLQMAFYGLLRVDFLCLDALAPWWGPLVLVAGLATALFGVLFAAIQTDMKRLLAYSSIENMGLILVAFGLALIFRTHGLNALAALALAAALYHALNHAFFKGLLFLGSGSVLHGTGSVAMDRLGGLIRQMPQTAFFMLLGTLAIAGLPPLNGFVSEWLLLQAFLLSPALPQSTLSAVLPLAASGVVLAVALAAYAMVKFYGITFLGQPRGARHAHEAGRWERAAMLLLSIACVFLGLFPDLLLRLLYPVLEEMLGQGLTAQPGWWWLTPISAQRASYSPVLFFLGMAATLGLSFFMIWRFFGRPLRQVAIWACGFPVRTPAMQDSPLGFAQPLLRIFAPLYPTERVEDADSRWRLRVGDPVYRGLYQPLNRIAFWLSAQVLRLQRGRITLYLLYSFLTLLILLAIWR</sequence>
<evidence type="ECO:0000256" key="1">
    <source>
        <dbReference type="ARBA" id="ARBA00004651"/>
    </source>
</evidence>
<dbReference type="PRINTS" id="PR01434">
    <property type="entry name" value="NADHDHGNASE5"/>
</dbReference>
<feature type="transmembrane region" description="Helical" evidence="8">
    <location>
        <begin position="37"/>
        <end position="59"/>
    </location>
</feature>
<evidence type="ECO:0000256" key="6">
    <source>
        <dbReference type="ARBA" id="ARBA00023136"/>
    </source>
</evidence>
<feature type="transmembrane region" description="Helical" evidence="8">
    <location>
        <begin position="334"/>
        <end position="354"/>
    </location>
</feature>
<feature type="transmembrane region" description="Helical" evidence="8">
    <location>
        <begin position="642"/>
        <end position="660"/>
    </location>
</feature>
<keyword evidence="6 8" id="KW-0472">Membrane</keyword>
<evidence type="ECO:0000256" key="3">
    <source>
        <dbReference type="ARBA" id="ARBA00022692"/>
    </source>
</evidence>
<feature type="domain" description="NADH:quinone oxidoreductase/Mrp antiporter transmembrane" evidence="9">
    <location>
        <begin position="133"/>
        <end position="418"/>
    </location>
</feature>
<keyword evidence="4 8" id="KW-1133">Transmembrane helix</keyword>
<dbReference type="PANTHER" id="PTHR42682:SF3">
    <property type="entry name" value="FORMATE HYDROGENLYASE SUBUNIT 3-RELATED"/>
    <property type="match status" value="1"/>
</dbReference>
<comment type="subcellular location">
    <subcellularLocation>
        <location evidence="1">Cell membrane</location>
        <topology evidence="1">Multi-pass membrane protein</topology>
    </subcellularLocation>
    <subcellularLocation>
        <location evidence="7">Membrane</location>
        <topology evidence="7">Multi-pass membrane protein</topology>
    </subcellularLocation>
</comment>
<comment type="caution">
    <text evidence="10">The sequence shown here is derived from an EMBL/GenBank/DDBJ whole genome shotgun (WGS) entry which is preliminary data.</text>
</comment>
<dbReference type="InterPro" id="IPR001750">
    <property type="entry name" value="ND/Mrp_TM"/>
</dbReference>
<evidence type="ECO:0000256" key="7">
    <source>
        <dbReference type="RuleBase" id="RU000320"/>
    </source>
</evidence>
<proteinExistence type="predicted"/>
<keyword evidence="2" id="KW-1003">Cell membrane</keyword>
<feature type="transmembrane region" description="Helical" evidence="8">
    <location>
        <begin position="388"/>
        <end position="408"/>
    </location>
</feature>
<reference evidence="10" key="1">
    <citation type="submission" date="2019-11" db="EMBL/GenBank/DDBJ databases">
        <title>Acidithiobacillus ferrianus sp. nov.: a facultatively anaerobic and extremely acidophilic chemolithoautotroph.</title>
        <authorList>
            <person name="Norris P.R."/>
            <person name="Falagan C."/>
            <person name="Moya-Beltran A."/>
            <person name="Castro M."/>
            <person name="Quatrini R."/>
            <person name="Johnson D.B."/>
        </authorList>
    </citation>
    <scope>NUCLEOTIDE SEQUENCE [LARGE SCALE GENOMIC DNA]</scope>
    <source>
        <strain evidence="10">MG</strain>
    </source>
</reference>
<feature type="transmembrane region" description="Helical" evidence="8">
    <location>
        <begin position="6"/>
        <end position="30"/>
    </location>
</feature>
<keyword evidence="5" id="KW-0560">Oxidoreductase</keyword>
<evidence type="ECO:0000256" key="5">
    <source>
        <dbReference type="ARBA" id="ARBA00023002"/>
    </source>
</evidence>
<keyword evidence="3 7" id="KW-0812">Transmembrane</keyword>
<evidence type="ECO:0000256" key="4">
    <source>
        <dbReference type="ARBA" id="ARBA00022989"/>
    </source>
</evidence>
<evidence type="ECO:0000256" key="2">
    <source>
        <dbReference type="ARBA" id="ARBA00022475"/>
    </source>
</evidence>
<evidence type="ECO:0000256" key="8">
    <source>
        <dbReference type="SAM" id="Phobius"/>
    </source>
</evidence>
<dbReference type="AlphaFoldDB" id="A0A845U6B6"/>
<dbReference type="GO" id="GO:0005886">
    <property type="term" value="C:plasma membrane"/>
    <property type="evidence" value="ECO:0007669"/>
    <property type="project" value="UniProtKB-SubCell"/>
</dbReference>
<feature type="transmembrane region" description="Helical" evidence="8">
    <location>
        <begin position="534"/>
        <end position="555"/>
    </location>
</feature>
<dbReference type="EMBL" id="WNJL01000037">
    <property type="protein sequence ID" value="NDU43172.1"/>
    <property type="molecule type" value="Genomic_DNA"/>
</dbReference>
<feature type="transmembrane region" description="Helical" evidence="8">
    <location>
        <begin position="84"/>
        <end position="105"/>
    </location>
</feature>
<feature type="transmembrane region" description="Helical" evidence="8">
    <location>
        <begin position="477"/>
        <end position="501"/>
    </location>
</feature>
<name>A0A845U6B6_9PROT</name>
<dbReference type="NCBIfam" id="NF005086">
    <property type="entry name" value="PRK06521.1"/>
    <property type="match status" value="1"/>
</dbReference>
<dbReference type="PANTHER" id="PTHR42682">
    <property type="entry name" value="HYDROGENASE-4 COMPONENT F"/>
    <property type="match status" value="1"/>
</dbReference>
<dbReference type="Pfam" id="PF00361">
    <property type="entry name" value="Proton_antipo_M"/>
    <property type="match status" value="1"/>
</dbReference>
<dbReference type="GO" id="GO:0016491">
    <property type="term" value="F:oxidoreductase activity"/>
    <property type="evidence" value="ECO:0007669"/>
    <property type="project" value="UniProtKB-KW"/>
</dbReference>
<feature type="transmembrane region" description="Helical" evidence="8">
    <location>
        <begin position="428"/>
        <end position="456"/>
    </location>
</feature>
<feature type="transmembrane region" description="Helical" evidence="8">
    <location>
        <begin position="306"/>
        <end position="328"/>
    </location>
</feature>
<feature type="transmembrane region" description="Helical" evidence="8">
    <location>
        <begin position="210"/>
        <end position="230"/>
    </location>
</feature>
<protein>
    <submittedName>
        <fullName evidence="10">Hydrogenase 4 subunit B</fullName>
    </submittedName>
</protein>
<evidence type="ECO:0000259" key="9">
    <source>
        <dbReference type="Pfam" id="PF00361"/>
    </source>
</evidence>
<dbReference type="InterPro" id="IPR052175">
    <property type="entry name" value="ComplexI-like_HydComp"/>
</dbReference>
<evidence type="ECO:0000313" key="10">
    <source>
        <dbReference type="EMBL" id="NDU43172.1"/>
    </source>
</evidence>
<organism evidence="10">
    <name type="scientific">Acidithiobacillus ferrianus</name>
    <dbReference type="NCBI Taxonomy" id="2678518"/>
    <lineage>
        <taxon>Bacteria</taxon>
        <taxon>Pseudomonadati</taxon>
        <taxon>Pseudomonadota</taxon>
        <taxon>Acidithiobacillia</taxon>
        <taxon>Acidithiobacillales</taxon>
        <taxon>Acidithiobacillaceae</taxon>
        <taxon>Acidithiobacillus</taxon>
    </lineage>
</organism>
<accession>A0A845U6B6</accession>
<feature type="transmembrane region" description="Helical" evidence="8">
    <location>
        <begin position="168"/>
        <end position="190"/>
    </location>
</feature>
<feature type="transmembrane region" description="Helical" evidence="8">
    <location>
        <begin position="276"/>
        <end position="299"/>
    </location>
</feature>